<dbReference type="InterPro" id="IPR006195">
    <property type="entry name" value="aa-tRNA-synth_II"/>
</dbReference>
<feature type="binding site" evidence="7">
    <location>
        <position position="168"/>
    </location>
    <ligand>
        <name>L-aspartate</name>
        <dbReference type="ChEBI" id="CHEBI:29991"/>
    </ligand>
</feature>
<comment type="subcellular location">
    <subcellularLocation>
        <location evidence="7">Cytoplasm</location>
    </subcellularLocation>
</comment>
<feature type="domain" description="Aminoacyl-transfer RNA synthetases class-II family profile" evidence="8">
    <location>
        <begin position="135"/>
        <end position="554"/>
    </location>
</feature>
<dbReference type="InterPro" id="IPR004365">
    <property type="entry name" value="NA-bd_OB_tRNA"/>
</dbReference>
<comment type="subunit">
    <text evidence="7">Homodimer.</text>
</comment>
<organism evidence="9 10">
    <name type="scientific">Armatimonas rosea</name>
    <dbReference type="NCBI Taxonomy" id="685828"/>
    <lineage>
        <taxon>Bacteria</taxon>
        <taxon>Bacillati</taxon>
        <taxon>Armatimonadota</taxon>
        <taxon>Armatimonadia</taxon>
        <taxon>Armatimonadales</taxon>
        <taxon>Armatimonadaceae</taxon>
        <taxon>Armatimonas</taxon>
    </lineage>
</organism>
<feature type="binding site" evidence="7">
    <location>
        <position position="447"/>
    </location>
    <ligand>
        <name>L-aspartate</name>
        <dbReference type="ChEBI" id="CHEBI:29991"/>
    </ligand>
</feature>
<dbReference type="InterPro" id="IPR004364">
    <property type="entry name" value="Aa-tRNA-synt_II"/>
</dbReference>
<evidence type="ECO:0000256" key="7">
    <source>
        <dbReference type="HAMAP-Rule" id="MF_00044"/>
    </source>
</evidence>
<dbReference type="InterPro" id="IPR047089">
    <property type="entry name" value="Asp-tRNA-ligase_1_N"/>
</dbReference>
<sequence length="585" mass="65827">MRVEHVGQEVVVNGWANSVRDHGGVVFMDLRDRTGLVQIVADPTRNVTGPEAHAIAEKVKSEWCISVRGRVAARPDGLANPNLETGRVEIEAIEITVFNAARTLPFQLDDKNINEEARLKYRYLDLRRPEMYRKMHLRHEIVRAVREYFYKNNFLEIETPVLTKSSPEGARDYLVPYRLQAGKFYALPQAPQQFKQLLMVAGMERYFQIAKCFRDESQRADRQPEFTQIDLEMAFATQDDVLGMVEGLMIEVVEKFTEKTGKTILSKPFPRFSYDEAMRRFGTDKPDIRFGLELIDCAPYLTETQFAVFQQTLANGGQVKAVRYPGGASIPRREMDELGNLSRDWGAKGMAYFLVDDEGKATKGPVAKFLSDTEKEALVTAAEAQPGDLVGFIADQPETVAKVLDRLRRFIGDKLGLIDKNKLAYCWIIDFPVFEKDEETGKLTFAHNPFAMPQADDLDKFETDPLAMRAQCYDMVCNGTECASGAVRIHVPEIQVKVFEKMGLTPEQIQSRFGHMLDAFALGAPPHAGMAPGLDRLVMLLCDEENIREVIAFPKMGGGYDPMMDAPSEVEPEQLKELGISVSGD</sequence>
<dbReference type="Pfam" id="PF02938">
    <property type="entry name" value="GAD"/>
    <property type="match status" value="1"/>
</dbReference>
<feature type="site" description="Important for tRNA non-discrimination" evidence="7">
    <location>
        <position position="22"/>
    </location>
</feature>
<dbReference type="Pfam" id="PF01336">
    <property type="entry name" value="tRNA_anti-codon"/>
    <property type="match status" value="1"/>
</dbReference>
<dbReference type="GO" id="GO:0004815">
    <property type="term" value="F:aspartate-tRNA ligase activity"/>
    <property type="evidence" value="ECO:0007669"/>
    <property type="project" value="UniProtKB-UniRule"/>
</dbReference>
<dbReference type="InterPro" id="IPR047090">
    <property type="entry name" value="AspRS_core"/>
</dbReference>
<dbReference type="SUPFAM" id="SSF50249">
    <property type="entry name" value="Nucleic acid-binding proteins"/>
    <property type="match status" value="1"/>
</dbReference>
<dbReference type="HAMAP" id="MF_00044">
    <property type="entry name" value="Asp_tRNA_synth_type1"/>
    <property type="match status" value="1"/>
</dbReference>
<evidence type="ECO:0000256" key="6">
    <source>
        <dbReference type="ARBA" id="ARBA00023146"/>
    </source>
</evidence>
<dbReference type="PRINTS" id="PR01042">
    <property type="entry name" value="TRNASYNTHASP"/>
</dbReference>
<evidence type="ECO:0000256" key="3">
    <source>
        <dbReference type="ARBA" id="ARBA00022741"/>
    </source>
</evidence>
<protein>
    <recommendedName>
        <fullName evidence="7">Aspartate--tRNA(Asp/Asn) ligase</fullName>
        <ecNumber evidence="7">6.1.1.23</ecNumber>
    </recommendedName>
    <alternativeName>
        <fullName evidence="7">Aspartyl-tRNA synthetase</fullName>
        <shortName evidence="7">AspRS</shortName>
    </alternativeName>
    <alternativeName>
        <fullName evidence="7">Non-discriminating aspartyl-tRNA synthetase</fullName>
        <shortName evidence="7">ND-AspRS</shortName>
    </alternativeName>
</protein>
<dbReference type="GO" id="GO:0005524">
    <property type="term" value="F:ATP binding"/>
    <property type="evidence" value="ECO:0007669"/>
    <property type="project" value="UniProtKB-UniRule"/>
</dbReference>
<dbReference type="Pfam" id="PF00152">
    <property type="entry name" value="tRNA-synt_2"/>
    <property type="match status" value="1"/>
</dbReference>
<keyword evidence="5 7" id="KW-0648">Protein biosynthesis</keyword>
<dbReference type="SUPFAM" id="SSF55681">
    <property type="entry name" value="Class II aaRS and biotin synthetases"/>
    <property type="match status" value="1"/>
</dbReference>
<feature type="site" description="Important for tRNA non-discrimination" evidence="7">
    <location>
        <position position="77"/>
    </location>
</feature>
<accession>A0A7W9STL4</accession>
<dbReference type="GO" id="GO:0006422">
    <property type="term" value="P:aspartyl-tRNA aminoacylation"/>
    <property type="evidence" value="ECO:0007669"/>
    <property type="project" value="UniProtKB-UniRule"/>
</dbReference>
<dbReference type="Gene3D" id="3.30.1360.30">
    <property type="entry name" value="GAD-like domain"/>
    <property type="match status" value="1"/>
</dbReference>
<dbReference type="CDD" id="cd04317">
    <property type="entry name" value="EcAspRS_like_N"/>
    <property type="match status" value="1"/>
</dbReference>
<dbReference type="NCBIfam" id="TIGR00459">
    <property type="entry name" value="aspS_bact"/>
    <property type="match status" value="1"/>
</dbReference>
<dbReference type="PANTHER" id="PTHR22594:SF5">
    <property type="entry name" value="ASPARTATE--TRNA LIGASE, MITOCHONDRIAL"/>
    <property type="match status" value="1"/>
</dbReference>
<keyword evidence="6 7" id="KW-0030">Aminoacyl-tRNA synthetase</keyword>
<comment type="similarity">
    <text evidence="1 7">Belongs to the class-II aminoacyl-tRNA synthetase family. Type 1 subfamily.</text>
</comment>
<dbReference type="InterPro" id="IPR004524">
    <property type="entry name" value="Asp-tRNA-ligase_1"/>
</dbReference>
<dbReference type="PANTHER" id="PTHR22594">
    <property type="entry name" value="ASPARTYL/LYSYL-TRNA SYNTHETASE"/>
    <property type="match status" value="1"/>
</dbReference>
<dbReference type="InterPro" id="IPR004115">
    <property type="entry name" value="GAD-like_sf"/>
</dbReference>
<evidence type="ECO:0000313" key="9">
    <source>
        <dbReference type="EMBL" id="MBB6052601.1"/>
    </source>
</evidence>
<dbReference type="Gene3D" id="3.30.930.10">
    <property type="entry name" value="Bira Bifunctional Protein, Domain 2"/>
    <property type="match status" value="1"/>
</dbReference>
<dbReference type="AlphaFoldDB" id="A0A7W9STL4"/>
<dbReference type="GO" id="GO:0050560">
    <property type="term" value="F:aspartate-tRNA(Asn) ligase activity"/>
    <property type="evidence" value="ECO:0007669"/>
    <property type="project" value="UniProtKB-EC"/>
</dbReference>
<dbReference type="Gene3D" id="2.40.50.140">
    <property type="entry name" value="Nucleic acid-binding proteins"/>
    <property type="match status" value="1"/>
</dbReference>
<keyword evidence="7" id="KW-0963">Cytoplasm</keyword>
<keyword evidence="3 7" id="KW-0547">Nucleotide-binding</keyword>
<keyword evidence="4 7" id="KW-0067">ATP-binding</keyword>
<dbReference type="NCBIfam" id="NF001750">
    <property type="entry name" value="PRK00476.1"/>
    <property type="match status" value="1"/>
</dbReference>
<feature type="binding site" evidence="7">
    <location>
        <position position="488"/>
    </location>
    <ligand>
        <name>L-aspartate</name>
        <dbReference type="ChEBI" id="CHEBI:29991"/>
    </ligand>
</feature>
<evidence type="ECO:0000256" key="1">
    <source>
        <dbReference type="ARBA" id="ARBA00006303"/>
    </source>
</evidence>
<comment type="caution">
    <text evidence="9">The sequence shown here is derived from an EMBL/GenBank/DDBJ whole genome shotgun (WGS) entry which is preliminary data.</text>
</comment>
<keyword evidence="2 7" id="KW-0436">Ligase</keyword>
<feature type="binding site" evidence="7">
    <location>
        <begin position="533"/>
        <end position="536"/>
    </location>
    <ligand>
        <name>ATP</name>
        <dbReference type="ChEBI" id="CHEBI:30616"/>
    </ligand>
</feature>
<dbReference type="PROSITE" id="PS50862">
    <property type="entry name" value="AA_TRNA_LIGASE_II"/>
    <property type="match status" value="1"/>
</dbReference>
<evidence type="ECO:0000313" key="10">
    <source>
        <dbReference type="Proteomes" id="UP000520814"/>
    </source>
</evidence>
<name>A0A7W9STL4_ARMRO</name>
<dbReference type="SUPFAM" id="SSF55261">
    <property type="entry name" value="GAD domain-like"/>
    <property type="match status" value="1"/>
</dbReference>
<feature type="binding site" evidence="7">
    <location>
        <begin position="214"/>
        <end position="216"/>
    </location>
    <ligand>
        <name>ATP</name>
        <dbReference type="ChEBI" id="CHEBI:30616"/>
    </ligand>
</feature>
<evidence type="ECO:0000256" key="4">
    <source>
        <dbReference type="ARBA" id="ARBA00022840"/>
    </source>
</evidence>
<evidence type="ECO:0000256" key="2">
    <source>
        <dbReference type="ARBA" id="ARBA00022598"/>
    </source>
</evidence>
<feature type="binding site" evidence="7">
    <location>
        <position position="223"/>
    </location>
    <ligand>
        <name>ATP</name>
        <dbReference type="ChEBI" id="CHEBI:30616"/>
    </ligand>
</feature>
<dbReference type="GO" id="GO:0003676">
    <property type="term" value="F:nucleic acid binding"/>
    <property type="evidence" value="ECO:0007669"/>
    <property type="project" value="InterPro"/>
</dbReference>
<dbReference type="Proteomes" id="UP000520814">
    <property type="component" value="Unassembled WGS sequence"/>
</dbReference>
<feature type="binding site" evidence="7">
    <location>
        <position position="481"/>
    </location>
    <ligand>
        <name>ATP</name>
        <dbReference type="ChEBI" id="CHEBI:30616"/>
    </ligand>
</feature>
<feature type="binding site" evidence="7">
    <location>
        <position position="214"/>
    </location>
    <ligand>
        <name>L-aspartate</name>
        <dbReference type="ChEBI" id="CHEBI:29991"/>
    </ligand>
</feature>
<keyword evidence="10" id="KW-1185">Reference proteome</keyword>
<gene>
    <name evidence="7" type="primary">aspS</name>
    <name evidence="9" type="ORF">HNQ39_004422</name>
</gene>
<dbReference type="CDD" id="cd00777">
    <property type="entry name" value="AspRS_core"/>
    <property type="match status" value="1"/>
</dbReference>
<feature type="region of interest" description="Aspartate" evidence="7">
    <location>
        <begin position="192"/>
        <end position="195"/>
    </location>
</feature>
<dbReference type="EMBL" id="JACHGW010000004">
    <property type="protein sequence ID" value="MBB6052601.1"/>
    <property type="molecule type" value="Genomic_DNA"/>
</dbReference>
<proteinExistence type="inferred from homology"/>
<dbReference type="InterPro" id="IPR045864">
    <property type="entry name" value="aa-tRNA-synth_II/BPL/LPL"/>
</dbReference>
<comment type="function">
    <text evidence="7">Aspartyl-tRNA synthetase with relaxed tRNA specificity since it is able to aspartylate not only its cognate tRNA(Asp) but also tRNA(Asn). Reaction proceeds in two steps: L-aspartate is first activated by ATP to form Asp-AMP and then transferred to the acceptor end of tRNA(Asp/Asn).</text>
</comment>
<evidence type="ECO:0000259" key="8">
    <source>
        <dbReference type="PROSITE" id="PS50862"/>
    </source>
</evidence>
<comment type="catalytic activity">
    <reaction evidence="7">
        <text>tRNA(Asx) + L-aspartate + ATP = L-aspartyl-tRNA(Asx) + AMP + diphosphate</text>
        <dbReference type="Rhea" id="RHEA:18349"/>
        <dbReference type="Rhea" id="RHEA-COMP:9710"/>
        <dbReference type="Rhea" id="RHEA-COMP:9711"/>
        <dbReference type="ChEBI" id="CHEBI:29991"/>
        <dbReference type="ChEBI" id="CHEBI:30616"/>
        <dbReference type="ChEBI" id="CHEBI:33019"/>
        <dbReference type="ChEBI" id="CHEBI:78442"/>
        <dbReference type="ChEBI" id="CHEBI:78516"/>
        <dbReference type="ChEBI" id="CHEBI:456215"/>
        <dbReference type="EC" id="6.1.1.23"/>
    </reaction>
</comment>
<evidence type="ECO:0000256" key="5">
    <source>
        <dbReference type="ARBA" id="ARBA00022917"/>
    </source>
</evidence>
<dbReference type="InterPro" id="IPR029351">
    <property type="entry name" value="GAD_dom"/>
</dbReference>
<reference evidence="9 10" key="1">
    <citation type="submission" date="2020-08" db="EMBL/GenBank/DDBJ databases">
        <title>Genomic Encyclopedia of Type Strains, Phase IV (KMG-IV): sequencing the most valuable type-strain genomes for metagenomic binning, comparative biology and taxonomic classification.</title>
        <authorList>
            <person name="Goeker M."/>
        </authorList>
    </citation>
    <scope>NUCLEOTIDE SEQUENCE [LARGE SCALE GENOMIC DNA]</scope>
    <source>
        <strain evidence="9 10">DSM 23562</strain>
    </source>
</reference>
<dbReference type="InterPro" id="IPR002312">
    <property type="entry name" value="Asp/Asn-tRNA-synth_IIb"/>
</dbReference>
<dbReference type="InterPro" id="IPR012340">
    <property type="entry name" value="NA-bd_OB-fold"/>
</dbReference>
<dbReference type="GO" id="GO:0005737">
    <property type="term" value="C:cytoplasm"/>
    <property type="evidence" value="ECO:0007669"/>
    <property type="project" value="UniProtKB-SubCell"/>
</dbReference>
<dbReference type="EC" id="6.1.1.23" evidence="7"/>